<proteinExistence type="predicted"/>
<protein>
    <submittedName>
        <fullName evidence="2">Uncharacterized protein</fullName>
    </submittedName>
</protein>
<keyword evidence="3" id="KW-1185">Reference proteome</keyword>
<evidence type="ECO:0000256" key="1">
    <source>
        <dbReference type="SAM" id="Phobius"/>
    </source>
</evidence>
<gene>
    <name evidence="2" type="ORF">M409DRAFT_57077</name>
</gene>
<keyword evidence="1" id="KW-0812">Transmembrane</keyword>
<dbReference type="GeneID" id="54566780"/>
<reference evidence="2" key="1">
    <citation type="journal article" date="2020" name="Stud. Mycol.">
        <title>101 Dothideomycetes genomes: a test case for predicting lifestyles and emergence of pathogens.</title>
        <authorList>
            <person name="Haridas S."/>
            <person name="Albert R."/>
            <person name="Binder M."/>
            <person name="Bloem J."/>
            <person name="Labutti K."/>
            <person name="Salamov A."/>
            <person name="Andreopoulos B."/>
            <person name="Baker S."/>
            <person name="Barry K."/>
            <person name="Bills G."/>
            <person name="Bluhm B."/>
            <person name="Cannon C."/>
            <person name="Castanera R."/>
            <person name="Culley D."/>
            <person name="Daum C."/>
            <person name="Ezra D."/>
            <person name="Gonzalez J."/>
            <person name="Henrissat B."/>
            <person name="Kuo A."/>
            <person name="Liang C."/>
            <person name="Lipzen A."/>
            <person name="Lutzoni F."/>
            <person name="Magnuson J."/>
            <person name="Mondo S."/>
            <person name="Nolan M."/>
            <person name="Ohm R."/>
            <person name="Pangilinan J."/>
            <person name="Park H.-J."/>
            <person name="Ramirez L."/>
            <person name="Alfaro M."/>
            <person name="Sun H."/>
            <person name="Tritt A."/>
            <person name="Yoshinaga Y."/>
            <person name="Zwiers L.-H."/>
            <person name="Turgeon B."/>
            <person name="Goodwin S."/>
            <person name="Spatafora J."/>
            <person name="Crous P."/>
            <person name="Grigoriev I."/>
        </authorList>
    </citation>
    <scope>NUCLEOTIDE SEQUENCE</scope>
    <source>
        <strain evidence="2">ATCC 36951</strain>
    </source>
</reference>
<dbReference type="OrthoDB" id="62952at2759"/>
<organism evidence="2 3">
    <name type="scientific">Zasmidium cellare ATCC 36951</name>
    <dbReference type="NCBI Taxonomy" id="1080233"/>
    <lineage>
        <taxon>Eukaryota</taxon>
        <taxon>Fungi</taxon>
        <taxon>Dikarya</taxon>
        <taxon>Ascomycota</taxon>
        <taxon>Pezizomycotina</taxon>
        <taxon>Dothideomycetes</taxon>
        <taxon>Dothideomycetidae</taxon>
        <taxon>Mycosphaerellales</taxon>
        <taxon>Mycosphaerellaceae</taxon>
        <taxon>Zasmidium</taxon>
    </lineage>
</organism>
<dbReference type="AlphaFoldDB" id="A0A6A6C9Z6"/>
<feature type="transmembrane region" description="Helical" evidence="1">
    <location>
        <begin position="148"/>
        <end position="170"/>
    </location>
</feature>
<keyword evidence="1" id="KW-1133">Transmembrane helix</keyword>
<dbReference type="RefSeq" id="XP_033664863.1">
    <property type="nucleotide sequence ID" value="XM_033813508.1"/>
</dbReference>
<accession>A0A6A6C9Z6</accession>
<keyword evidence="1" id="KW-0472">Membrane</keyword>
<evidence type="ECO:0000313" key="2">
    <source>
        <dbReference type="EMBL" id="KAF2163974.1"/>
    </source>
</evidence>
<dbReference type="EMBL" id="ML993606">
    <property type="protein sequence ID" value="KAF2163974.1"/>
    <property type="molecule type" value="Genomic_DNA"/>
</dbReference>
<sequence length="251" mass="28107">MSPTKTSDPFRFFDLHSELRGMVYSYLTREDYIYAIIKPSPVDPAREFCFGHTWFSPLLLINKQFADEYLDHVCKLHLTCHALSIAQPSKRQINPAPAMNALFRARSLTGSGYISTKEELDAFNNAPNTTLPAIFALMPNLTTYNERLYIFAWAITAALATGDATFLYVFAAQTLNAKKRDFLLALASHGITGDIAYKPRAFVGELLTSDLGTRGPNSRLWVMFAATMRARGEVDGEYLWNGLELEVVMTG</sequence>
<dbReference type="Proteomes" id="UP000799537">
    <property type="component" value="Unassembled WGS sequence"/>
</dbReference>
<name>A0A6A6C9Z6_ZASCE</name>
<evidence type="ECO:0000313" key="3">
    <source>
        <dbReference type="Proteomes" id="UP000799537"/>
    </source>
</evidence>